<keyword evidence="4" id="KW-1185">Reference proteome</keyword>
<gene>
    <name evidence="3" type="ORF">A8708_12220</name>
</gene>
<accession>A0A198AMV5</accession>
<feature type="domain" description="SLH" evidence="2">
    <location>
        <begin position="34"/>
        <end position="97"/>
    </location>
</feature>
<dbReference type="Pfam" id="PF00395">
    <property type="entry name" value="SLH"/>
    <property type="match status" value="1"/>
</dbReference>
<dbReference type="AlphaFoldDB" id="A0A198AMV5"/>
<sequence length="409" mass="44664">MKKTYMLLSSVFLFTACQSSTSAADSPLPTSSAVTTIKLKDVADHWAMFAIEGAVKKGYVDGYEDATFKPENNVSRAEFVKMVVTAIKEPVKSNSSGEDWSSPYLTAAINKGILRESDFSIDDVNAPISRLEMSRISLRATDATLQNKAIQVDNDSVMYNAAKIGLIQGLVKGALEPENSTTRAQSVTIIERILSVNKGGTLEVDQYAIGNAELAVKGTNIFSMIPVFGGKQNTDEHFGLTPFSPEKLVLETPDGKYKGQIEQIIAVDMDNPNDPNRSAVGDISKLKWWAAGVRKLDFKVSDLKDYYIIIVKSHLDFNKDTSLYAENSSPLLSFVGIKSPDVDALKNGTLNTMGRIFIDRPGDRNMYVMPKNGYITDAGIQINIAAPSIPPQQTYGRTIVDITAPVKVN</sequence>
<evidence type="ECO:0000256" key="1">
    <source>
        <dbReference type="SAM" id="SignalP"/>
    </source>
</evidence>
<feature type="signal peptide" evidence="1">
    <location>
        <begin position="1"/>
        <end position="23"/>
    </location>
</feature>
<reference evidence="3 4" key="1">
    <citation type="submission" date="2016-05" db="EMBL/GenBank/DDBJ databases">
        <title>Paenibacillus sp. 1ZS3-15 nov., isolated from the rhizosphere soil.</title>
        <authorList>
            <person name="Zhang X.X."/>
            <person name="Zhang J."/>
        </authorList>
    </citation>
    <scope>NUCLEOTIDE SEQUENCE [LARGE SCALE GENOMIC DNA]</scope>
    <source>
        <strain evidence="3 4">1ZS3-15</strain>
    </source>
</reference>
<evidence type="ECO:0000259" key="2">
    <source>
        <dbReference type="PROSITE" id="PS51272"/>
    </source>
</evidence>
<dbReference type="InterPro" id="IPR001119">
    <property type="entry name" value="SLH_dom"/>
</dbReference>
<dbReference type="Proteomes" id="UP000078454">
    <property type="component" value="Unassembled WGS sequence"/>
</dbReference>
<comment type="caution">
    <text evidence="3">The sequence shown here is derived from an EMBL/GenBank/DDBJ whole genome shotgun (WGS) entry which is preliminary data.</text>
</comment>
<dbReference type="OrthoDB" id="5845122at2"/>
<evidence type="ECO:0000313" key="3">
    <source>
        <dbReference type="EMBL" id="OAS22331.1"/>
    </source>
</evidence>
<evidence type="ECO:0000313" key="4">
    <source>
        <dbReference type="Proteomes" id="UP000078454"/>
    </source>
</evidence>
<name>A0A198AMV5_9BACL</name>
<organism evidence="3 4">
    <name type="scientific">Paenibacillus oryzisoli</name>
    <dbReference type="NCBI Taxonomy" id="1850517"/>
    <lineage>
        <taxon>Bacteria</taxon>
        <taxon>Bacillati</taxon>
        <taxon>Bacillota</taxon>
        <taxon>Bacilli</taxon>
        <taxon>Bacillales</taxon>
        <taxon>Paenibacillaceae</taxon>
        <taxon>Paenibacillus</taxon>
    </lineage>
</organism>
<dbReference type="EMBL" id="LYPB01000045">
    <property type="protein sequence ID" value="OAS22331.1"/>
    <property type="molecule type" value="Genomic_DNA"/>
</dbReference>
<dbReference type="STRING" id="1850517.A8708_12220"/>
<dbReference type="PROSITE" id="PS51257">
    <property type="entry name" value="PROKAR_LIPOPROTEIN"/>
    <property type="match status" value="1"/>
</dbReference>
<feature type="chain" id="PRO_5038881839" description="SLH domain-containing protein" evidence="1">
    <location>
        <begin position="24"/>
        <end position="409"/>
    </location>
</feature>
<protein>
    <recommendedName>
        <fullName evidence="2">SLH domain-containing protein</fullName>
    </recommendedName>
</protein>
<keyword evidence="1" id="KW-0732">Signal</keyword>
<dbReference type="PROSITE" id="PS51272">
    <property type="entry name" value="SLH"/>
    <property type="match status" value="1"/>
</dbReference>
<proteinExistence type="predicted"/>
<dbReference type="RefSeq" id="WP_068662101.1">
    <property type="nucleotide sequence ID" value="NZ_LYPB01000045.1"/>
</dbReference>